<dbReference type="AlphaFoldDB" id="A0A3B1BTL3"/>
<dbReference type="EMBL" id="UOGC01000011">
    <property type="protein sequence ID" value="VAX15533.1"/>
    <property type="molecule type" value="Genomic_DNA"/>
</dbReference>
<name>A0A3B1BTL3_9ZZZZ</name>
<feature type="non-terminal residue" evidence="1">
    <location>
        <position position="1"/>
    </location>
</feature>
<proteinExistence type="predicted"/>
<accession>A0A3B1BTL3</accession>
<evidence type="ECO:0000313" key="1">
    <source>
        <dbReference type="EMBL" id="VAX15533.1"/>
    </source>
</evidence>
<gene>
    <name evidence="1" type="ORF">MNBD_NITROSPINAE01-935</name>
</gene>
<organism evidence="1">
    <name type="scientific">hydrothermal vent metagenome</name>
    <dbReference type="NCBI Taxonomy" id="652676"/>
    <lineage>
        <taxon>unclassified sequences</taxon>
        <taxon>metagenomes</taxon>
        <taxon>ecological metagenomes</taxon>
    </lineage>
</organism>
<sequence length="202" mass="22628">LFEQETKTALADIRKTMNSIGGTPENPGSLIMLYQESCITDQQKQPENVKKVDLFLRFELTGYGSLPKKWKQILIGSGIVEGVAQGVLVFSVTQNLWLGLGVALEEFTSEFLSWNGVDWILGTGYAPVSIKGILVRNSDKKVIWQNSFFVTENTDELKELSEEEKKDKGKRLLASLHKAKAELLASLINYFEKNILNNSTVQ</sequence>
<reference evidence="1" key="1">
    <citation type="submission" date="2018-06" db="EMBL/GenBank/DDBJ databases">
        <authorList>
            <person name="Zhirakovskaya E."/>
        </authorList>
    </citation>
    <scope>NUCLEOTIDE SEQUENCE</scope>
</reference>
<protein>
    <submittedName>
        <fullName evidence="1">Uncharacterized protein</fullName>
    </submittedName>
</protein>